<keyword evidence="4" id="KW-1185">Reference proteome</keyword>
<protein>
    <recommendedName>
        <fullName evidence="2">DUF1985 domain-containing protein</fullName>
    </recommendedName>
</protein>
<comment type="caution">
    <text evidence="3">The sequence shown here is derived from an EMBL/GenBank/DDBJ whole genome shotgun (WGS) entry which is preliminary data.</text>
</comment>
<evidence type="ECO:0000259" key="2">
    <source>
        <dbReference type="Pfam" id="PF09331"/>
    </source>
</evidence>
<dbReference type="PANTHER" id="PTHR48449:SF2">
    <property type="entry name" value="UBIQUITIN-LIKE PROTEASE FAMILY PROFILE DOMAIN-CONTAINING PROTEIN"/>
    <property type="match status" value="1"/>
</dbReference>
<sequence>MDRIVLPPRMFAAGEEPLGERINSYHKIKTTRMIIDALEPDELDFLRKSTFGKILAIDENPPFSGAFGQYIIVRLLKVNKKYEIWILFAGTPVRLSLREYAIVTGLNCGKLPDPAKKKKKNPLNEKLYWNELFGSLKSCTVDTVIGMLKKKIHVEMIRDLDEFLAYPWGRASYLTLITSIVSKDEIALSQTSVAIRGYVDAIQLVLLAAVPQLKEEITLNEPVVIADSDSDGETPDVVAAAIEGNVVLADKPPQANKYCLIPGHAKIIDTDCKLPVMSIIEDPYEEWSTGAHFDFDDETDDSTVDQMVALTEEGFKFRKDMFKGGLTGNDLSRMREVKKPKEKEPKDKLDKEIAVEMTEGETSDSQATSSILQLLASQISDKLSSSSRDIGHEISSFEIRLEKAIDAKMEKIERKLESVLVENLKTMQTSIIKAIGVDVRKDLPPIGINNPVEPNKDNNTPSELADCRINEVLGDLNGLSNANQAPMLQKQTLVPVNPSAVQVSKYVSATIFLFVQISPCHCSQCWHLRHPASSIFNELPFSTITPIDIEQHNFIANTTNYETSSYIKCLDPKLQIGILQVTLLWLAPPHLLHARRRLKVCHSRR</sequence>
<dbReference type="EMBL" id="JAAMPC010000005">
    <property type="protein sequence ID" value="KAG2310028.1"/>
    <property type="molecule type" value="Genomic_DNA"/>
</dbReference>
<evidence type="ECO:0000313" key="4">
    <source>
        <dbReference type="Proteomes" id="UP000886595"/>
    </source>
</evidence>
<feature type="compositionally biased region" description="Basic and acidic residues" evidence="1">
    <location>
        <begin position="332"/>
        <end position="348"/>
    </location>
</feature>
<dbReference type="InterPro" id="IPR015410">
    <property type="entry name" value="DUF1985"/>
</dbReference>
<proteinExistence type="predicted"/>
<dbReference type="AlphaFoldDB" id="A0A8X8AS53"/>
<reference evidence="3 4" key="1">
    <citation type="submission" date="2020-02" db="EMBL/GenBank/DDBJ databases">
        <authorList>
            <person name="Ma Q."/>
            <person name="Huang Y."/>
            <person name="Song X."/>
            <person name="Pei D."/>
        </authorList>
    </citation>
    <scope>NUCLEOTIDE SEQUENCE [LARGE SCALE GENOMIC DNA]</scope>
    <source>
        <strain evidence="3">Sxm20200214</strain>
        <tissue evidence="3">Leaf</tissue>
    </source>
</reference>
<gene>
    <name evidence="3" type="ORF">Bca52824_021585</name>
</gene>
<dbReference type="Pfam" id="PF09331">
    <property type="entry name" value="DUF1985"/>
    <property type="match status" value="1"/>
</dbReference>
<accession>A0A8X8AS53</accession>
<organism evidence="3 4">
    <name type="scientific">Brassica carinata</name>
    <name type="common">Ethiopian mustard</name>
    <name type="synonym">Abyssinian cabbage</name>
    <dbReference type="NCBI Taxonomy" id="52824"/>
    <lineage>
        <taxon>Eukaryota</taxon>
        <taxon>Viridiplantae</taxon>
        <taxon>Streptophyta</taxon>
        <taxon>Embryophyta</taxon>
        <taxon>Tracheophyta</taxon>
        <taxon>Spermatophyta</taxon>
        <taxon>Magnoliopsida</taxon>
        <taxon>eudicotyledons</taxon>
        <taxon>Gunneridae</taxon>
        <taxon>Pentapetalae</taxon>
        <taxon>rosids</taxon>
        <taxon>malvids</taxon>
        <taxon>Brassicales</taxon>
        <taxon>Brassicaceae</taxon>
        <taxon>Brassiceae</taxon>
        <taxon>Brassica</taxon>
    </lineage>
</organism>
<dbReference type="Proteomes" id="UP000886595">
    <property type="component" value="Unassembled WGS sequence"/>
</dbReference>
<evidence type="ECO:0000313" key="3">
    <source>
        <dbReference type="EMBL" id="KAG2310028.1"/>
    </source>
</evidence>
<feature type="region of interest" description="Disordered" evidence="1">
    <location>
        <begin position="329"/>
        <end position="348"/>
    </location>
</feature>
<dbReference type="PANTHER" id="PTHR48449">
    <property type="entry name" value="DUF1985 DOMAIN-CONTAINING PROTEIN"/>
    <property type="match status" value="1"/>
</dbReference>
<name>A0A8X8AS53_BRACI</name>
<evidence type="ECO:0000256" key="1">
    <source>
        <dbReference type="SAM" id="MobiDB-lite"/>
    </source>
</evidence>
<dbReference type="OrthoDB" id="1114298at2759"/>
<feature type="domain" description="DUF1985" evidence="2">
    <location>
        <begin position="73"/>
        <end position="151"/>
    </location>
</feature>